<dbReference type="EMBL" id="QTSX02000828">
    <property type="protein sequence ID" value="KAJ9084580.1"/>
    <property type="molecule type" value="Genomic_DNA"/>
</dbReference>
<evidence type="ECO:0000313" key="1">
    <source>
        <dbReference type="EMBL" id="KAJ9084580.1"/>
    </source>
</evidence>
<gene>
    <name evidence="1" type="ORF">DSO57_1023024</name>
</gene>
<proteinExistence type="predicted"/>
<organism evidence="1 2">
    <name type="scientific">Entomophthora muscae</name>
    <dbReference type="NCBI Taxonomy" id="34485"/>
    <lineage>
        <taxon>Eukaryota</taxon>
        <taxon>Fungi</taxon>
        <taxon>Fungi incertae sedis</taxon>
        <taxon>Zoopagomycota</taxon>
        <taxon>Entomophthoromycotina</taxon>
        <taxon>Entomophthoromycetes</taxon>
        <taxon>Entomophthorales</taxon>
        <taxon>Entomophthoraceae</taxon>
        <taxon>Entomophthora</taxon>
    </lineage>
</organism>
<name>A0ACC2UC07_9FUNG</name>
<accession>A0ACC2UC07</accession>
<dbReference type="Proteomes" id="UP001165960">
    <property type="component" value="Unassembled WGS sequence"/>
</dbReference>
<reference evidence="1" key="1">
    <citation type="submission" date="2022-04" db="EMBL/GenBank/DDBJ databases">
        <title>Genome of the entomopathogenic fungus Entomophthora muscae.</title>
        <authorList>
            <person name="Elya C."/>
            <person name="Lovett B.R."/>
            <person name="Lee E."/>
            <person name="Macias A.M."/>
            <person name="Hajek A.E."/>
            <person name="De Bivort B.L."/>
            <person name="Kasson M.T."/>
            <person name="De Fine Licht H.H."/>
            <person name="Stajich J.E."/>
        </authorList>
    </citation>
    <scope>NUCLEOTIDE SEQUENCE</scope>
    <source>
        <strain evidence="1">Berkeley</strain>
    </source>
</reference>
<evidence type="ECO:0000313" key="2">
    <source>
        <dbReference type="Proteomes" id="UP001165960"/>
    </source>
</evidence>
<protein>
    <submittedName>
        <fullName evidence="1">Uncharacterized protein</fullName>
    </submittedName>
</protein>
<sequence length="308" mass="33501">MVQQQVDAFHDARLRHVKLAPPTAASSLNPDAMGDPSDTIVFPSVRERAQLIAQGSNSASEAPAMEQPRMATDFSGWVKFGSDQSPEPLNETSKEPTKRPPPVPSKPPNLCSPTSPQSPAPIHTQNRTKLKTIDNVFTSRDCDSQGKASLHTRGFSPISSARSPASMSFGESHQFVPGPGPQSPKESLGKFFLDVASPISEINPFDDEQDIFSYNPVASPDNFIDKPFKLGSPQDDESSPARSPSDSSYLRSPINHPSLPPKPPLKYAEQQTISWEEALDVPIRDKRPPPPPKTAMTTPFPISRTKSS</sequence>
<keyword evidence="2" id="KW-1185">Reference proteome</keyword>
<comment type="caution">
    <text evidence="1">The sequence shown here is derived from an EMBL/GenBank/DDBJ whole genome shotgun (WGS) entry which is preliminary data.</text>
</comment>